<proteinExistence type="predicted"/>
<evidence type="ECO:0000313" key="1">
    <source>
        <dbReference type="EMBL" id="CAG6609186.1"/>
    </source>
</evidence>
<dbReference type="EMBL" id="HBUF01372930">
    <property type="protein sequence ID" value="CAG6727007.1"/>
    <property type="molecule type" value="Transcribed_RNA"/>
</dbReference>
<dbReference type="EMBL" id="HBUF01014334">
    <property type="protein sequence ID" value="CAG6609186.1"/>
    <property type="molecule type" value="Transcribed_RNA"/>
</dbReference>
<name>A0A8D8PP94_9HEMI</name>
<accession>A0A8D8PP94</accession>
<sequence>MGCPCDTPCISSGFRICHLSLHPASALDVDWRGVSQQHPINRIGCCRLFFVRLRVSHQQTVLPHERLVRSSRPPLLLRLRQHPGHGSSLRLHAGDRVENFVRHCTTFCRQNENV</sequence>
<protein>
    <submittedName>
        <fullName evidence="1">Uncharacterized protein</fullName>
    </submittedName>
</protein>
<dbReference type="AlphaFoldDB" id="A0A8D8PP94"/>
<reference evidence="1" key="1">
    <citation type="submission" date="2021-05" db="EMBL/GenBank/DDBJ databases">
        <authorList>
            <person name="Alioto T."/>
            <person name="Alioto T."/>
            <person name="Gomez Garrido J."/>
        </authorList>
    </citation>
    <scope>NUCLEOTIDE SEQUENCE</scope>
</reference>
<organism evidence="1">
    <name type="scientific">Cacopsylla melanoneura</name>
    <dbReference type="NCBI Taxonomy" id="428564"/>
    <lineage>
        <taxon>Eukaryota</taxon>
        <taxon>Metazoa</taxon>
        <taxon>Ecdysozoa</taxon>
        <taxon>Arthropoda</taxon>
        <taxon>Hexapoda</taxon>
        <taxon>Insecta</taxon>
        <taxon>Pterygota</taxon>
        <taxon>Neoptera</taxon>
        <taxon>Paraneoptera</taxon>
        <taxon>Hemiptera</taxon>
        <taxon>Sternorrhyncha</taxon>
        <taxon>Psylloidea</taxon>
        <taxon>Psyllidae</taxon>
        <taxon>Psyllinae</taxon>
        <taxon>Cacopsylla</taxon>
    </lineage>
</organism>